<dbReference type="GO" id="GO:0033539">
    <property type="term" value="P:fatty acid beta-oxidation using acyl-CoA dehydrogenase"/>
    <property type="evidence" value="ECO:0007669"/>
    <property type="project" value="TreeGrafter"/>
</dbReference>
<keyword evidence="6" id="KW-0809">Transit peptide</keyword>
<evidence type="ECO:0000256" key="12">
    <source>
        <dbReference type="ARBA" id="ARBA00049493"/>
    </source>
</evidence>
<evidence type="ECO:0000256" key="2">
    <source>
        <dbReference type="ARBA" id="ARBA00004305"/>
    </source>
</evidence>
<evidence type="ECO:0000256" key="1">
    <source>
        <dbReference type="ARBA" id="ARBA00001974"/>
    </source>
</evidence>
<dbReference type="OrthoDB" id="435240at2759"/>
<name>A0A8X6KJN5_TRICU</name>
<dbReference type="GO" id="GO:0004361">
    <property type="term" value="F:glutaryl-CoA dehydrogenase activity"/>
    <property type="evidence" value="ECO:0007669"/>
    <property type="project" value="UniProtKB-EC"/>
</dbReference>
<feature type="domain" description="Acyl-CoA dehydrogenase/oxidase C-terminal" evidence="14">
    <location>
        <begin position="277"/>
        <end position="417"/>
    </location>
</feature>
<comment type="catalytic activity">
    <reaction evidence="12">
        <text>glutaryl-CoA + oxidized [electron-transfer flavoprotein] + 2 H(+) = (2E)-butenoyl-CoA + reduced [electron-transfer flavoprotein] + CO2</text>
        <dbReference type="Rhea" id="RHEA:13389"/>
        <dbReference type="Rhea" id="RHEA-COMP:10685"/>
        <dbReference type="Rhea" id="RHEA-COMP:10686"/>
        <dbReference type="ChEBI" id="CHEBI:15378"/>
        <dbReference type="ChEBI" id="CHEBI:16526"/>
        <dbReference type="ChEBI" id="CHEBI:57332"/>
        <dbReference type="ChEBI" id="CHEBI:57378"/>
        <dbReference type="ChEBI" id="CHEBI:57692"/>
        <dbReference type="ChEBI" id="CHEBI:58307"/>
        <dbReference type="EC" id="1.3.8.6"/>
    </reaction>
</comment>
<proteinExistence type="inferred from homology"/>
<dbReference type="InterPro" id="IPR052033">
    <property type="entry name" value="Glutaryl-CoA_DH_mitochondrial"/>
</dbReference>
<comment type="caution">
    <text evidence="17">The sequence shown here is derived from an EMBL/GenBank/DDBJ whole genome shotgun (WGS) entry which is preliminary data.</text>
</comment>
<comment type="cofactor">
    <cofactor evidence="1 13">
        <name>FAD</name>
        <dbReference type="ChEBI" id="CHEBI:57692"/>
    </cofactor>
</comment>
<dbReference type="InterPro" id="IPR009100">
    <property type="entry name" value="AcylCoA_DH/oxidase_NM_dom_sf"/>
</dbReference>
<dbReference type="FunFam" id="1.10.540.10:FF:000003">
    <property type="entry name" value="glutaryl-CoA dehydrogenase, mitochondrial"/>
    <property type="match status" value="1"/>
</dbReference>
<evidence type="ECO:0000259" key="16">
    <source>
        <dbReference type="Pfam" id="PF02771"/>
    </source>
</evidence>
<evidence type="ECO:0000256" key="6">
    <source>
        <dbReference type="ARBA" id="ARBA00022946"/>
    </source>
</evidence>
<dbReference type="Gene3D" id="1.20.140.10">
    <property type="entry name" value="Butyryl-CoA Dehydrogenase, subunit A, domain 3"/>
    <property type="match status" value="1"/>
</dbReference>
<dbReference type="GO" id="GO:0000062">
    <property type="term" value="F:fatty-acyl-CoA binding"/>
    <property type="evidence" value="ECO:0007669"/>
    <property type="project" value="TreeGrafter"/>
</dbReference>
<dbReference type="InterPro" id="IPR037069">
    <property type="entry name" value="AcylCoA_DH/ox_N_sf"/>
</dbReference>
<dbReference type="CDD" id="cd01151">
    <property type="entry name" value="GCD"/>
    <property type="match status" value="1"/>
</dbReference>
<dbReference type="EMBL" id="BMAO01021581">
    <property type="protein sequence ID" value="GFQ75681.1"/>
    <property type="molecule type" value="Genomic_DNA"/>
</dbReference>
<comment type="pathway">
    <text evidence="10">Amino-acid metabolism; tryptophan metabolism.</text>
</comment>
<dbReference type="Gene3D" id="2.40.110.10">
    <property type="entry name" value="Butyryl-CoA Dehydrogenase, subunit A, domain 2"/>
    <property type="match status" value="1"/>
</dbReference>
<dbReference type="PROSITE" id="PS00073">
    <property type="entry name" value="ACYL_COA_DH_2"/>
    <property type="match status" value="1"/>
</dbReference>
<evidence type="ECO:0000256" key="8">
    <source>
        <dbReference type="ARBA" id="ARBA00023128"/>
    </source>
</evidence>
<dbReference type="SUPFAM" id="SSF56645">
    <property type="entry name" value="Acyl-CoA dehydrogenase NM domain-like"/>
    <property type="match status" value="1"/>
</dbReference>
<gene>
    <name evidence="17" type="primary">GCDH</name>
    <name evidence="17" type="ORF">TNCT_95171</name>
</gene>
<dbReference type="GO" id="GO:0005743">
    <property type="term" value="C:mitochondrial inner membrane"/>
    <property type="evidence" value="ECO:0007669"/>
    <property type="project" value="TreeGrafter"/>
</dbReference>
<evidence type="ECO:0000256" key="4">
    <source>
        <dbReference type="ARBA" id="ARBA00022630"/>
    </source>
</evidence>
<keyword evidence="8" id="KW-0496">Mitochondrion</keyword>
<organism evidence="17 18">
    <name type="scientific">Trichonephila clavata</name>
    <name type="common">Joro spider</name>
    <name type="synonym">Nephila clavata</name>
    <dbReference type="NCBI Taxonomy" id="2740835"/>
    <lineage>
        <taxon>Eukaryota</taxon>
        <taxon>Metazoa</taxon>
        <taxon>Ecdysozoa</taxon>
        <taxon>Arthropoda</taxon>
        <taxon>Chelicerata</taxon>
        <taxon>Arachnida</taxon>
        <taxon>Araneae</taxon>
        <taxon>Araneomorphae</taxon>
        <taxon>Entelegynae</taxon>
        <taxon>Araneoidea</taxon>
        <taxon>Nephilidae</taxon>
        <taxon>Trichonephila</taxon>
    </lineage>
</organism>
<dbReference type="Pfam" id="PF00441">
    <property type="entry name" value="Acyl-CoA_dh_1"/>
    <property type="match status" value="1"/>
</dbReference>
<dbReference type="PANTHER" id="PTHR42807">
    <property type="entry name" value="GLUTARYL-COA DEHYDROGENASE, MITOCHONDRIAL"/>
    <property type="match status" value="1"/>
</dbReference>
<keyword evidence="18" id="KW-1185">Reference proteome</keyword>
<dbReference type="Pfam" id="PF02770">
    <property type="entry name" value="Acyl-CoA_dh_M"/>
    <property type="match status" value="1"/>
</dbReference>
<dbReference type="GO" id="GO:0050660">
    <property type="term" value="F:flavin adenine dinucleotide binding"/>
    <property type="evidence" value="ECO:0007669"/>
    <property type="project" value="InterPro"/>
</dbReference>
<dbReference type="SUPFAM" id="SSF47203">
    <property type="entry name" value="Acyl-CoA dehydrogenase C-terminal domain-like"/>
    <property type="match status" value="1"/>
</dbReference>
<keyword evidence="5 13" id="KW-0274">FAD</keyword>
<reference evidence="17" key="1">
    <citation type="submission" date="2020-07" db="EMBL/GenBank/DDBJ databases">
        <title>Multicomponent nature underlies the extraordinary mechanical properties of spider dragline silk.</title>
        <authorList>
            <person name="Kono N."/>
            <person name="Nakamura H."/>
            <person name="Mori M."/>
            <person name="Yoshida Y."/>
            <person name="Ohtoshi R."/>
            <person name="Malay A.D."/>
            <person name="Moran D.A.P."/>
            <person name="Tomita M."/>
            <person name="Numata K."/>
            <person name="Arakawa K."/>
        </authorList>
    </citation>
    <scope>NUCLEOTIDE SEQUENCE</scope>
</reference>
<dbReference type="InterPro" id="IPR036250">
    <property type="entry name" value="AcylCo_DH-like_C"/>
</dbReference>
<evidence type="ECO:0000313" key="17">
    <source>
        <dbReference type="EMBL" id="GFQ75681.1"/>
    </source>
</evidence>
<evidence type="ECO:0000259" key="15">
    <source>
        <dbReference type="Pfam" id="PF02770"/>
    </source>
</evidence>
<comment type="pathway">
    <text evidence="9">Amino-acid metabolism; lysine degradation.</text>
</comment>
<dbReference type="GO" id="GO:0005759">
    <property type="term" value="C:mitochondrial matrix"/>
    <property type="evidence" value="ECO:0007669"/>
    <property type="project" value="UniProtKB-SubCell"/>
</dbReference>
<dbReference type="PANTHER" id="PTHR42807:SF1">
    <property type="entry name" value="GLUTARYL-COA DEHYDROGENASE, MITOCHONDRIAL"/>
    <property type="match status" value="1"/>
</dbReference>
<dbReference type="InterPro" id="IPR013786">
    <property type="entry name" value="AcylCoA_DH/ox_N"/>
</dbReference>
<dbReference type="Pfam" id="PF02771">
    <property type="entry name" value="Acyl-CoA_dh_N"/>
    <property type="match status" value="1"/>
</dbReference>
<dbReference type="InterPro" id="IPR006091">
    <property type="entry name" value="Acyl-CoA_Oxase/DH_mid-dom"/>
</dbReference>
<comment type="subcellular location">
    <subcellularLocation>
        <location evidence="2">Mitochondrion matrix</location>
    </subcellularLocation>
</comment>
<keyword evidence="7 13" id="KW-0560">Oxidoreductase</keyword>
<dbReference type="FunFam" id="2.40.110.10:FF:000008">
    <property type="entry name" value="Glutaryl-CoA dehydrogenase, mitochondrial"/>
    <property type="match status" value="1"/>
</dbReference>
<evidence type="ECO:0000259" key="14">
    <source>
        <dbReference type="Pfam" id="PF00441"/>
    </source>
</evidence>
<feature type="domain" description="Acyl-CoA dehydrogenase/oxidase N-terminal" evidence="16">
    <location>
        <begin position="51"/>
        <end position="162"/>
    </location>
</feature>
<evidence type="ECO:0000256" key="10">
    <source>
        <dbReference type="ARBA" id="ARBA00037927"/>
    </source>
</evidence>
<keyword evidence="4 13" id="KW-0285">Flavoprotein</keyword>
<accession>A0A8X6KJN5</accession>
<dbReference type="InterPro" id="IPR006089">
    <property type="entry name" value="Acyl-CoA_DH_CS"/>
</dbReference>
<protein>
    <recommendedName>
        <fullName evidence="11">glutaryl-CoA dehydrogenase (ETF)</fullName>
        <ecNumber evidence="11">1.3.8.6</ecNumber>
    </recommendedName>
</protein>
<evidence type="ECO:0000256" key="13">
    <source>
        <dbReference type="RuleBase" id="RU362125"/>
    </source>
</evidence>
<dbReference type="EC" id="1.3.8.6" evidence="11"/>
<evidence type="ECO:0000256" key="3">
    <source>
        <dbReference type="ARBA" id="ARBA00009347"/>
    </source>
</evidence>
<dbReference type="FunFam" id="1.20.140.10:FF:000006">
    <property type="entry name" value="Glutaryl-CoA dehydrogenase, mitochondrial"/>
    <property type="match status" value="1"/>
</dbReference>
<dbReference type="InterPro" id="IPR009075">
    <property type="entry name" value="AcylCo_DH/oxidase_C"/>
</dbReference>
<dbReference type="GO" id="GO:0046949">
    <property type="term" value="P:fatty-acyl-CoA biosynthetic process"/>
    <property type="evidence" value="ECO:0007669"/>
    <property type="project" value="TreeGrafter"/>
</dbReference>
<evidence type="ECO:0000256" key="7">
    <source>
        <dbReference type="ARBA" id="ARBA00023002"/>
    </source>
</evidence>
<evidence type="ECO:0000256" key="11">
    <source>
        <dbReference type="ARBA" id="ARBA00039033"/>
    </source>
</evidence>
<evidence type="ECO:0000313" key="18">
    <source>
        <dbReference type="Proteomes" id="UP000887116"/>
    </source>
</evidence>
<feature type="domain" description="Acyl-CoA oxidase/dehydrogenase middle" evidence="15">
    <location>
        <begin position="166"/>
        <end position="258"/>
    </location>
</feature>
<comment type="similarity">
    <text evidence="3 13">Belongs to the acyl-CoA dehydrogenase family.</text>
</comment>
<dbReference type="InterPro" id="IPR046373">
    <property type="entry name" value="Acyl-CoA_Oxase/DH_mid-dom_sf"/>
</dbReference>
<dbReference type="Gene3D" id="1.10.540.10">
    <property type="entry name" value="Acyl-CoA dehydrogenase/oxidase, N-terminal domain"/>
    <property type="match status" value="1"/>
</dbReference>
<evidence type="ECO:0000256" key="9">
    <source>
        <dbReference type="ARBA" id="ARBA00037899"/>
    </source>
</evidence>
<dbReference type="AlphaFoldDB" id="A0A8X6KJN5"/>
<evidence type="ECO:0000256" key="5">
    <source>
        <dbReference type="ARBA" id="ARBA00022827"/>
    </source>
</evidence>
<sequence>MSLNPLSYFRHSCTFLKLSSSALNNHYRTLSSGTKVTFDWKDALSLHSKLTEDEIMISEQFRSYCQEKLMPRILMANRNEVFHKEIMKEMGSIGALGSTIKGYGCAGVSSVAYGLLARECERVDSGYRSAMSVQSSLVMYPIYAYGTEEQREKYLPKLAKGELIGCFGLTEPNHGSDPGGMETNAVYNSQNKTFTLNGSKTWITNSPVADVFVIWAKHDGKVKGFILEKGMKGLSAPKIEGKFSLRASITGMIVMEDVVIPEENLLPNVQGLQGPFGCLNNARFGISWGALGAAEFCYEMARSYVLDRIQFGNPLAKNQLIQKKLADMLTEISIGLQACLQVGRLKDEGKVPPEMISLVKRNSCGKALDIARTARDMLGGNGISDEYHIIRHVMNLEAVNTYEGTHDVHALILGRAITGLQAFKS</sequence>
<dbReference type="Proteomes" id="UP000887116">
    <property type="component" value="Unassembled WGS sequence"/>
</dbReference>